<comment type="function">
    <text evidence="1">Putative transcription activator involved in regulating light control of development.</text>
</comment>
<evidence type="ECO:0000256" key="1">
    <source>
        <dbReference type="RuleBase" id="RU367018"/>
    </source>
</evidence>
<comment type="subcellular location">
    <subcellularLocation>
        <location evidence="1">Nucleus</location>
    </subcellularLocation>
</comment>
<evidence type="ECO:0000313" key="4">
    <source>
        <dbReference type="EMBL" id="KAK8918800.1"/>
    </source>
</evidence>
<dbReference type="GO" id="GO:0005634">
    <property type="term" value="C:nucleus"/>
    <property type="evidence" value="ECO:0007669"/>
    <property type="project" value="UniProtKB-SubCell"/>
</dbReference>
<reference evidence="4" key="2">
    <citation type="submission" date="2024-02" db="EMBL/GenBank/DDBJ databases">
        <authorList>
            <person name="Li M.-H."/>
            <person name="Liu K.-W."/>
            <person name="Li Z."/>
            <person name="Lu H.-C."/>
            <person name="Ye Q.-L."/>
            <person name="Zhang D."/>
            <person name="Wang J.-Y."/>
            <person name="Li Y.-F."/>
            <person name="Zhong Z.-M."/>
            <person name="Liu X."/>
            <person name="Yu X."/>
            <person name="Liu D.-K."/>
            <person name="Tu X.-D."/>
            <person name="Liu B."/>
            <person name="Hao Y."/>
            <person name="Liao X.-Y."/>
            <person name="Jiang Y.-T."/>
            <person name="Sun W.-H."/>
            <person name="Chen J."/>
            <person name="Ai Y."/>
            <person name="Zhai J.-W."/>
            <person name="Wu S.-S."/>
            <person name="Zhou Z."/>
            <person name="Hsiao Y.-Y."/>
            <person name="Wu W.-L."/>
            <person name="Chen Y.-Y."/>
            <person name="Lin Y.-F."/>
            <person name="Hsu J.-L."/>
            <person name="Li C.-Y."/>
            <person name="Wang Z.-W."/>
            <person name="Zhao X."/>
            <person name="Zhong W.-Y."/>
            <person name="Ma X.-K."/>
            <person name="Ma L."/>
            <person name="Huang J."/>
            <person name="Chen G.-Z."/>
            <person name="Huang M.-Z."/>
            <person name="Huang L."/>
            <person name="Peng D.-H."/>
            <person name="Luo Y.-B."/>
            <person name="Zou S.-Q."/>
            <person name="Chen S.-P."/>
            <person name="Lan S."/>
            <person name="Tsai W.-C."/>
            <person name="Van De Peer Y."/>
            <person name="Liu Z.-J."/>
        </authorList>
    </citation>
    <scope>NUCLEOTIDE SEQUENCE</scope>
    <source>
        <strain evidence="4">Lor287</strain>
        <tissue evidence="4">Leaf</tissue>
    </source>
</reference>
<dbReference type="GO" id="GO:0008270">
    <property type="term" value="F:zinc ion binding"/>
    <property type="evidence" value="ECO:0007669"/>
    <property type="project" value="UniProtKB-UniRule"/>
</dbReference>
<feature type="domain" description="MULE transposase" evidence="2">
    <location>
        <begin position="1"/>
        <end position="71"/>
    </location>
</feature>
<dbReference type="InterPro" id="IPR031052">
    <property type="entry name" value="FHY3/FAR1"/>
</dbReference>
<comment type="similarity">
    <text evidence="1">Belongs to the FHY3/FAR1 family.</text>
</comment>
<evidence type="ECO:0000313" key="3">
    <source>
        <dbReference type="EMBL" id="KAK8918793.1"/>
    </source>
</evidence>
<dbReference type="Proteomes" id="UP001418222">
    <property type="component" value="Unassembled WGS sequence"/>
</dbReference>
<dbReference type="PANTHER" id="PTHR31669">
    <property type="entry name" value="PROTEIN FAR1-RELATED SEQUENCE 10-RELATED"/>
    <property type="match status" value="1"/>
</dbReference>
<keyword evidence="1" id="KW-0479">Metal-binding</keyword>
<dbReference type="AlphaFoldDB" id="A0AAP0AXM4"/>
<keyword evidence="1" id="KW-0862">Zinc</keyword>
<dbReference type="GO" id="GO:0006355">
    <property type="term" value="P:regulation of DNA-templated transcription"/>
    <property type="evidence" value="ECO:0007669"/>
    <property type="project" value="UniProtKB-UniRule"/>
</dbReference>
<dbReference type="EMBL" id="JBBWWQ010000019">
    <property type="protein sequence ID" value="KAK8918793.1"/>
    <property type="molecule type" value="Genomic_DNA"/>
</dbReference>
<gene>
    <name evidence="3" type="ORF">KSP39_PZI022106</name>
    <name evidence="4" type="ORF">KSP39_PZI022109</name>
</gene>
<keyword evidence="1" id="KW-0539">Nucleus</keyword>
<dbReference type="EMBL" id="JBBWWQ010000019">
    <property type="protein sequence ID" value="KAK8918800.1"/>
    <property type="molecule type" value="Genomic_DNA"/>
</dbReference>
<proteinExistence type="inferred from homology"/>
<keyword evidence="5" id="KW-1185">Reference proteome</keyword>
<sequence>MSFALFVEINQHGHSILLGCDLISSEDTEKFIWLFDTWLTYMNNKPPNTTITDQDRAMQNAIQIIFPNISHT</sequence>
<evidence type="ECO:0000259" key="2">
    <source>
        <dbReference type="Pfam" id="PF10551"/>
    </source>
</evidence>
<organism evidence="4 5">
    <name type="scientific">Platanthera zijinensis</name>
    <dbReference type="NCBI Taxonomy" id="2320716"/>
    <lineage>
        <taxon>Eukaryota</taxon>
        <taxon>Viridiplantae</taxon>
        <taxon>Streptophyta</taxon>
        <taxon>Embryophyta</taxon>
        <taxon>Tracheophyta</taxon>
        <taxon>Spermatophyta</taxon>
        <taxon>Magnoliopsida</taxon>
        <taxon>Liliopsida</taxon>
        <taxon>Asparagales</taxon>
        <taxon>Orchidaceae</taxon>
        <taxon>Orchidoideae</taxon>
        <taxon>Orchideae</taxon>
        <taxon>Orchidinae</taxon>
        <taxon>Platanthera</taxon>
    </lineage>
</organism>
<keyword evidence="1" id="KW-0863">Zinc-finger</keyword>
<comment type="caution">
    <text evidence="4">The sequence shown here is derived from an EMBL/GenBank/DDBJ whole genome shotgun (WGS) entry which is preliminary data.</text>
</comment>
<protein>
    <recommendedName>
        <fullName evidence="1">Protein FAR1-RELATED SEQUENCE</fullName>
    </recommendedName>
</protein>
<reference evidence="4 5" key="1">
    <citation type="journal article" date="2022" name="Nat. Plants">
        <title>Genomes of leafy and leafless Platanthera orchids illuminate the evolution of mycoheterotrophy.</title>
        <authorList>
            <person name="Li M.H."/>
            <person name="Liu K.W."/>
            <person name="Li Z."/>
            <person name="Lu H.C."/>
            <person name="Ye Q.L."/>
            <person name="Zhang D."/>
            <person name="Wang J.Y."/>
            <person name="Li Y.F."/>
            <person name="Zhong Z.M."/>
            <person name="Liu X."/>
            <person name="Yu X."/>
            <person name="Liu D.K."/>
            <person name="Tu X.D."/>
            <person name="Liu B."/>
            <person name="Hao Y."/>
            <person name="Liao X.Y."/>
            <person name="Jiang Y.T."/>
            <person name="Sun W.H."/>
            <person name="Chen J."/>
            <person name="Chen Y.Q."/>
            <person name="Ai Y."/>
            <person name="Zhai J.W."/>
            <person name="Wu S.S."/>
            <person name="Zhou Z."/>
            <person name="Hsiao Y.Y."/>
            <person name="Wu W.L."/>
            <person name="Chen Y.Y."/>
            <person name="Lin Y.F."/>
            <person name="Hsu J.L."/>
            <person name="Li C.Y."/>
            <person name="Wang Z.W."/>
            <person name="Zhao X."/>
            <person name="Zhong W.Y."/>
            <person name="Ma X.K."/>
            <person name="Ma L."/>
            <person name="Huang J."/>
            <person name="Chen G.Z."/>
            <person name="Huang M.Z."/>
            <person name="Huang L."/>
            <person name="Peng D.H."/>
            <person name="Luo Y.B."/>
            <person name="Zou S.Q."/>
            <person name="Chen S.P."/>
            <person name="Lan S."/>
            <person name="Tsai W.C."/>
            <person name="Van de Peer Y."/>
            <person name="Liu Z.J."/>
        </authorList>
    </citation>
    <scope>NUCLEOTIDE SEQUENCE [LARGE SCALE GENOMIC DNA]</scope>
    <source>
        <strain evidence="4">Lor287</strain>
    </source>
</reference>
<accession>A0AAP0AXM4</accession>
<evidence type="ECO:0000313" key="5">
    <source>
        <dbReference type="Proteomes" id="UP001418222"/>
    </source>
</evidence>
<dbReference type="Pfam" id="PF10551">
    <property type="entry name" value="MULE"/>
    <property type="match status" value="1"/>
</dbReference>
<dbReference type="InterPro" id="IPR018289">
    <property type="entry name" value="MULE_transposase_dom"/>
</dbReference>
<dbReference type="PANTHER" id="PTHR31669:SF283">
    <property type="entry name" value="PROTEIN FAR1-RELATED SEQUENCE"/>
    <property type="match status" value="1"/>
</dbReference>
<name>A0AAP0AXM4_9ASPA</name>